<dbReference type="RefSeq" id="WP_195036134.1">
    <property type="nucleotide sequence ID" value="NZ_JADLRE010000033.1"/>
</dbReference>
<dbReference type="Proteomes" id="UP000807309">
    <property type="component" value="Unassembled WGS sequence"/>
</dbReference>
<reference evidence="1 2" key="1">
    <citation type="submission" date="2020-10" db="EMBL/GenBank/DDBJ databases">
        <title>Identification of Nocardia species via Next-generation sequencing and recognition of intraspecies genetic diversity.</title>
        <authorList>
            <person name="Li P."/>
            <person name="Li P."/>
            <person name="Lu B."/>
        </authorList>
    </citation>
    <scope>NUCLEOTIDE SEQUENCE [LARGE SCALE GENOMIC DNA]</scope>
    <source>
        <strain evidence="1 2">N-11</strain>
    </source>
</reference>
<dbReference type="SUPFAM" id="SSF53335">
    <property type="entry name" value="S-adenosyl-L-methionine-dependent methyltransferases"/>
    <property type="match status" value="1"/>
</dbReference>
<name>A0ABS0CH61_9NOCA</name>
<dbReference type="PIRSF" id="PIRSF017393">
    <property type="entry name" value="MTase_SAV2177"/>
    <property type="match status" value="1"/>
</dbReference>
<accession>A0ABS0CH61</accession>
<proteinExistence type="predicted"/>
<sequence>MSKHFDPLKAHSGRIHDYLLGGKDQYAVDREAGERIVGSAGEYQVAARAARAFLIRAVRHLAAERGVEQFVELGSGYPCPPNVHEAAQACAPAARTLYVDNDPVVAAHGRALLADFRTSSGQTRFVHADVIDTATIAGEMGGFLDLGEPIAICLGAVLEFVEDPCWVVQELVGTLPAGSYVVISHITGDIDTEIVARAAAVYASCDIAVWPRTRDEVTRILAGCELIEPGLVAPHRWRPDDELEQRRAQQLGSAPAHSTDICCYAAVGRVP</sequence>
<dbReference type="Pfam" id="PF04672">
    <property type="entry name" value="Methyltransf_19"/>
    <property type="match status" value="1"/>
</dbReference>
<keyword evidence="1" id="KW-0808">Transferase</keyword>
<evidence type="ECO:0000313" key="2">
    <source>
        <dbReference type="Proteomes" id="UP000807309"/>
    </source>
</evidence>
<dbReference type="InterPro" id="IPR029063">
    <property type="entry name" value="SAM-dependent_MTases_sf"/>
</dbReference>
<organism evidence="1 2">
    <name type="scientific">Nocardia abscessus</name>
    <dbReference type="NCBI Taxonomy" id="120957"/>
    <lineage>
        <taxon>Bacteria</taxon>
        <taxon>Bacillati</taxon>
        <taxon>Actinomycetota</taxon>
        <taxon>Actinomycetes</taxon>
        <taxon>Mycobacteriales</taxon>
        <taxon>Nocardiaceae</taxon>
        <taxon>Nocardia</taxon>
    </lineage>
</organism>
<keyword evidence="2" id="KW-1185">Reference proteome</keyword>
<dbReference type="EMBL" id="JADLRE010000033">
    <property type="protein sequence ID" value="MBF6229286.1"/>
    <property type="molecule type" value="Genomic_DNA"/>
</dbReference>
<gene>
    <name evidence="1" type="ORF">IU470_29875</name>
</gene>
<keyword evidence="1" id="KW-0489">Methyltransferase</keyword>
<dbReference type="Gene3D" id="3.40.50.150">
    <property type="entry name" value="Vaccinia Virus protein VP39"/>
    <property type="match status" value="1"/>
</dbReference>
<protein>
    <submittedName>
        <fullName evidence="1">SAM-dependent methyltransferase</fullName>
    </submittedName>
</protein>
<dbReference type="GO" id="GO:0008168">
    <property type="term" value="F:methyltransferase activity"/>
    <property type="evidence" value="ECO:0007669"/>
    <property type="project" value="UniProtKB-KW"/>
</dbReference>
<comment type="caution">
    <text evidence="1">The sequence shown here is derived from an EMBL/GenBank/DDBJ whole genome shotgun (WGS) entry which is preliminary data.</text>
</comment>
<dbReference type="GO" id="GO:0032259">
    <property type="term" value="P:methylation"/>
    <property type="evidence" value="ECO:0007669"/>
    <property type="project" value="UniProtKB-KW"/>
</dbReference>
<dbReference type="InterPro" id="IPR006764">
    <property type="entry name" value="SAM_dep_MeTrfase_SAV2177_type"/>
</dbReference>
<evidence type="ECO:0000313" key="1">
    <source>
        <dbReference type="EMBL" id="MBF6229286.1"/>
    </source>
</evidence>